<keyword evidence="3" id="KW-1185">Reference proteome</keyword>
<accession>A0A1I3XC27</accession>
<evidence type="ECO:0000313" key="3">
    <source>
        <dbReference type="Proteomes" id="UP000323300"/>
    </source>
</evidence>
<evidence type="ECO:0000313" key="2">
    <source>
        <dbReference type="EMBL" id="SFK16576.1"/>
    </source>
</evidence>
<gene>
    <name evidence="2" type="ORF">SAMN04488498_10397</name>
</gene>
<dbReference type="Proteomes" id="UP000323300">
    <property type="component" value="Unassembled WGS sequence"/>
</dbReference>
<feature type="transmembrane region" description="Helical" evidence="1">
    <location>
        <begin position="25"/>
        <end position="48"/>
    </location>
</feature>
<protein>
    <recommendedName>
        <fullName evidence="4">Phage holin family protein</fullName>
    </recommendedName>
</protein>
<organism evidence="2 3">
    <name type="scientific">Neomesorhizobium albiziae</name>
    <dbReference type="NCBI Taxonomy" id="335020"/>
    <lineage>
        <taxon>Bacteria</taxon>
        <taxon>Pseudomonadati</taxon>
        <taxon>Pseudomonadota</taxon>
        <taxon>Alphaproteobacteria</taxon>
        <taxon>Hyphomicrobiales</taxon>
        <taxon>Phyllobacteriaceae</taxon>
        <taxon>Neomesorhizobium</taxon>
    </lineage>
</organism>
<reference evidence="2 3" key="1">
    <citation type="submission" date="2016-10" db="EMBL/GenBank/DDBJ databases">
        <authorList>
            <person name="Varghese N."/>
            <person name="Submissions S."/>
        </authorList>
    </citation>
    <scope>NUCLEOTIDE SEQUENCE [LARGE SCALE GENOMIC DNA]</scope>
    <source>
        <strain evidence="2 3">DSM 21822</strain>
    </source>
</reference>
<keyword evidence="1" id="KW-0812">Transmembrane</keyword>
<name>A0A1I3XC27_9HYPH</name>
<keyword evidence="1" id="KW-1133">Transmembrane helix</keyword>
<evidence type="ECO:0008006" key="4">
    <source>
        <dbReference type="Google" id="ProtNLM"/>
    </source>
</evidence>
<proteinExistence type="predicted"/>
<dbReference type="EMBL" id="FOSL01000003">
    <property type="protein sequence ID" value="SFK16576.1"/>
    <property type="molecule type" value="Genomic_DNA"/>
</dbReference>
<dbReference type="RefSeq" id="WP_149759403.1">
    <property type="nucleotide sequence ID" value="NZ_BSPE01000008.1"/>
</dbReference>
<dbReference type="AlphaFoldDB" id="A0A1I3XC27"/>
<feature type="transmembrane region" description="Helical" evidence="1">
    <location>
        <begin position="60"/>
        <end position="82"/>
    </location>
</feature>
<evidence type="ECO:0000256" key="1">
    <source>
        <dbReference type="SAM" id="Phobius"/>
    </source>
</evidence>
<feature type="transmembrane region" description="Helical" evidence="1">
    <location>
        <begin position="119"/>
        <end position="135"/>
    </location>
</feature>
<sequence>MLASLLAAFASGETFQVARRLRRAAIAYFLAGLAGLTALGFLVGAGYVAAARAYGSVEAALGFAAGFFLLAIIILIIHRIVAGMRARSIARKRSGELATIATAAAIAVLPTLLRGKGGLTTLLAPVLAVAAYAIFRENSKKGPDPDEPV</sequence>
<feature type="transmembrane region" description="Helical" evidence="1">
    <location>
        <begin position="94"/>
        <end position="113"/>
    </location>
</feature>
<keyword evidence="1" id="KW-0472">Membrane</keyword>